<gene>
    <name evidence="2" type="ORF">PYH38_006047</name>
</gene>
<organism evidence="2 3">
    <name type="scientific">Sinorhizobium numidicum</name>
    <dbReference type="NCBI Taxonomy" id="680248"/>
    <lineage>
        <taxon>Bacteria</taxon>
        <taxon>Pseudomonadati</taxon>
        <taxon>Pseudomonadota</taxon>
        <taxon>Alphaproteobacteria</taxon>
        <taxon>Hyphomicrobiales</taxon>
        <taxon>Rhizobiaceae</taxon>
        <taxon>Sinorhizobium/Ensifer group</taxon>
        <taxon>Sinorhizobium</taxon>
    </lineage>
</organism>
<dbReference type="EMBL" id="CP120372">
    <property type="protein sequence ID" value="WEX85615.1"/>
    <property type="molecule type" value="Genomic_DNA"/>
</dbReference>
<evidence type="ECO:0000313" key="3">
    <source>
        <dbReference type="Proteomes" id="UP001235547"/>
    </source>
</evidence>
<sequence length="519" mass="57279">MGTQDFPVTTGNEEPKQLSRAAHESVDMTAPQTVGQTAMRGPIGRHLVLADRPRHASMAMRLGVSGSGTLRGTYSFDFDQGIEPTTFATADVWWEQQTEINRQLVPRDGAALANLGIIDYDGLTYADLVRLPFSSIPLTANAEGTNFLVTGATFAVKTRTGKFVKVQVLRYGYNLKLRWQECTPPAGSGTLRGTYSFDFDQGAEAATQETADVWWQRQTEINRQLVPRNGAALASLGIIDYDGLTYADLVRLPFSSIPLTANAQGTNFLVTGATFAVKTRTGKFVKVHVLNYGYNLNLRWQECAPPPRYADVTATLGSTPEWLVTRYEVSCSYQTNAGPRNCGSGTFDHQGGTVRGRVSNEFGPFPATINVTVIIDFQPDTGLQGIVRTFTPLVMDTGVNFLFEPYQVMQRTEVLFDLGHSPKPEDYLLLRWKHIANGVPVTSGHRFINAAELAAEPVTRYEILFVPDPLEAESLDVSIEGRFQGHPLIPFAQTFELTDRAILFKSEKIQSEQFMLVAT</sequence>
<evidence type="ECO:0000313" key="2">
    <source>
        <dbReference type="EMBL" id="WEX85615.1"/>
    </source>
</evidence>
<dbReference type="RefSeq" id="WP_280736533.1">
    <property type="nucleotide sequence ID" value="NZ_CP120369.1"/>
</dbReference>
<accession>A0ABY8D7X4</accession>
<keyword evidence="3" id="KW-1185">Reference proteome</keyword>
<evidence type="ECO:0000256" key="1">
    <source>
        <dbReference type="SAM" id="MobiDB-lite"/>
    </source>
</evidence>
<name>A0ABY8D7X4_9HYPH</name>
<keyword evidence="2" id="KW-0614">Plasmid</keyword>
<geneLocation type="plasmid" evidence="2 3">
    <name>unnamed</name>
</geneLocation>
<reference evidence="2 3" key="1">
    <citation type="submission" date="2023-03" db="EMBL/GenBank/DDBJ databases">
        <authorList>
            <person name="Kaur S."/>
            <person name="Espinosa-Saiz D."/>
            <person name="Velazquez E."/>
            <person name="Menendez E."/>
            <person name="diCenzo G.C."/>
        </authorList>
    </citation>
    <scope>NUCLEOTIDE SEQUENCE [LARGE SCALE GENOMIC DNA]</scope>
    <source>
        <strain evidence="2 3">LMG 27395</strain>
        <plasmid evidence="2 3">unnamed</plasmid>
    </source>
</reference>
<protein>
    <submittedName>
        <fullName evidence="2">Uncharacterized protein</fullName>
    </submittedName>
</protein>
<proteinExistence type="predicted"/>
<feature type="compositionally biased region" description="Polar residues" evidence="1">
    <location>
        <begin position="1"/>
        <end position="12"/>
    </location>
</feature>
<dbReference type="Proteomes" id="UP001235547">
    <property type="component" value="Plasmid unnamed"/>
</dbReference>
<feature type="region of interest" description="Disordered" evidence="1">
    <location>
        <begin position="1"/>
        <end position="27"/>
    </location>
</feature>
<feature type="compositionally biased region" description="Basic and acidic residues" evidence="1">
    <location>
        <begin position="13"/>
        <end position="26"/>
    </location>
</feature>